<dbReference type="GO" id="GO:0005789">
    <property type="term" value="C:endoplasmic reticulum membrane"/>
    <property type="evidence" value="ECO:0007669"/>
    <property type="project" value="UniProtKB-SubCell"/>
</dbReference>
<dbReference type="Pfam" id="PF13848">
    <property type="entry name" value="Thioredoxin_6"/>
    <property type="match status" value="1"/>
</dbReference>
<dbReference type="Proteomes" id="UP000749646">
    <property type="component" value="Unassembled WGS sequence"/>
</dbReference>
<dbReference type="InterPro" id="IPR036249">
    <property type="entry name" value="Thioredoxin-like_sf"/>
</dbReference>
<keyword evidence="3" id="KW-1133">Transmembrane helix</keyword>
<dbReference type="OrthoDB" id="427280at2759"/>
<dbReference type="EMBL" id="JAAAHW010004829">
    <property type="protein sequence ID" value="KAF9971297.1"/>
    <property type="molecule type" value="Genomic_DNA"/>
</dbReference>
<keyword evidence="4" id="KW-0472">Membrane</keyword>
<dbReference type="PANTHER" id="PTHR46426">
    <property type="entry name" value="PROTEIN DISULFIDE-ISOMERASE TMX3"/>
    <property type="match status" value="1"/>
</dbReference>
<dbReference type="PROSITE" id="PS51352">
    <property type="entry name" value="THIOREDOXIN_2"/>
    <property type="match status" value="1"/>
</dbReference>
<keyword evidence="8" id="KW-1185">Reference proteome</keyword>
<dbReference type="InterPro" id="IPR017937">
    <property type="entry name" value="Thioredoxin_CS"/>
</dbReference>
<protein>
    <recommendedName>
        <fullName evidence="6">Thioredoxin domain-containing protein</fullName>
    </recommendedName>
</protein>
<feature type="non-terminal residue" evidence="7">
    <location>
        <position position="1"/>
    </location>
</feature>
<evidence type="ECO:0000256" key="2">
    <source>
        <dbReference type="ARBA" id="ARBA00022692"/>
    </source>
</evidence>
<comment type="function">
    <text evidence="5">Probable disulfide isomerase, which participates in the folding of proteins containing disulfide bonds. May act as a dithiol oxidase. Acts as a regulator of endoplasmic reticulum-mitochondria contact sites via its ability to regulate redox signals.</text>
</comment>
<dbReference type="PROSITE" id="PS00194">
    <property type="entry name" value="THIOREDOXIN_1"/>
    <property type="match status" value="1"/>
</dbReference>
<dbReference type="Pfam" id="PF00085">
    <property type="entry name" value="Thioredoxin"/>
    <property type="match status" value="1"/>
</dbReference>
<dbReference type="Gene3D" id="3.40.30.10">
    <property type="entry name" value="Glutaredoxin"/>
    <property type="match status" value="3"/>
</dbReference>
<evidence type="ECO:0000259" key="6">
    <source>
        <dbReference type="PROSITE" id="PS51352"/>
    </source>
</evidence>
<dbReference type="PANTHER" id="PTHR46426:SF1">
    <property type="entry name" value="PROTEIN DISULFIDE-ISOMERASE TMX3"/>
    <property type="match status" value="1"/>
</dbReference>
<dbReference type="CDD" id="cd02961">
    <property type="entry name" value="PDI_a_family"/>
    <property type="match status" value="2"/>
</dbReference>
<evidence type="ECO:0000313" key="8">
    <source>
        <dbReference type="Proteomes" id="UP000749646"/>
    </source>
</evidence>
<dbReference type="AlphaFoldDB" id="A0A9P6JFR7"/>
<evidence type="ECO:0000256" key="1">
    <source>
        <dbReference type="ARBA" id="ARBA00004389"/>
    </source>
</evidence>
<name>A0A9P6JFR7_9FUNG</name>
<feature type="domain" description="Thioredoxin" evidence="6">
    <location>
        <begin position="37"/>
        <end position="181"/>
    </location>
</feature>
<keyword evidence="2" id="KW-0812">Transmembrane</keyword>
<gene>
    <name evidence="7" type="ORF">BGZ65_010516</name>
</gene>
<dbReference type="InterPro" id="IPR013766">
    <property type="entry name" value="Thioredoxin_domain"/>
</dbReference>
<evidence type="ECO:0000256" key="5">
    <source>
        <dbReference type="ARBA" id="ARBA00045246"/>
    </source>
</evidence>
<dbReference type="InterPro" id="IPR052250">
    <property type="entry name" value="PDI_TMX3"/>
</dbReference>
<evidence type="ECO:0000256" key="3">
    <source>
        <dbReference type="ARBA" id="ARBA00022989"/>
    </source>
</evidence>
<comment type="subcellular location">
    <subcellularLocation>
        <location evidence="1">Endoplasmic reticulum membrane</location>
        <topology evidence="1">Single-pass membrane protein</topology>
    </subcellularLocation>
</comment>
<reference evidence="7" key="1">
    <citation type="journal article" date="2020" name="Fungal Divers.">
        <title>Resolving the Mortierellaceae phylogeny through synthesis of multi-gene phylogenetics and phylogenomics.</title>
        <authorList>
            <person name="Vandepol N."/>
            <person name="Liber J."/>
            <person name="Desiro A."/>
            <person name="Na H."/>
            <person name="Kennedy M."/>
            <person name="Barry K."/>
            <person name="Grigoriev I.V."/>
            <person name="Miller A.N."/>
            <person name="O'Donnell K."/>
            <person name="Stajich J.E."/>
            <person name="Bonito G."/>
        </authorList>
    </citation>
    <scope>NUCLEOTIDE SEQUENCE</scope>
    <source>
        <strain evidence="7">MES-2147</strain>
    </source>
</reference>
<accession>A0A9P6JFR7</accession>
<proteinExistence type="predicted"/>
<organism evidence="7 8">
    <name type="scientific">Modicella reniformis</name>
    <dbReference type="NCBI Taxonomy" id="1440133"/>
    <lineage>
        <taxon>Eukaryota</taxon>
        <taxon>Fungi</taxon>
        <taxon>Fungi incertae sedis</taxon>
        <taxon>Mucoromycota</taxon>
        <taxon>Mortierellomycotina</taxon>
        <taxon>Mortierellomycetes</taxon>
        <taxon>Mortierellales</taxon>
        <taxon>Mortierellaceae</taxon>
        <taxon>Modicella</taxon>
    </lineage>
</organism>
<comment type="caution">
    <text evidence="7">The sequence shown here is derived from an EMBL/GenBank/DDBJ whole genome shotgun (WGS) entry which is preliminary data.</text>
</comment>
<dbReference type="PRINTS" id="PR00421">
    <property type="entry name" value="THIOREDOXIN"/>
</dbReference>
<sequence>EYQELEQTKGFKFAEVDCLIEGDICHDNNIKAYPSLLLYDNKVTQKTRSSDDSGSGANPRGEVVVLDSTNYESALKDGQPWLVEYYAPWCGHCKALAPIYENVAQALKGKVNVAKVDCPANEVVCRSQKVRGYPTIMLHLHGQATEFKDQRTLENLSGFALGATEPSIKPIKLGDLQEIKNSPDVAFVYLFDDKTSKDVTAVIEKQSQVFYEQVSIYSANDPVIVRQLSITTLPALVVLKDERQYQFPGSFSDAKAVQSWIDLVKTPLVPLLSNSGAAAALNAPGWVVLGLFDISKSSMKVARHALVETAHSYMEQLASGERQLLDGRAVRFAMLDGTKWTKYIKSALSIDVLNLPAIVAVNSQQETFYPYASDGRRVSMEKEALLQYITDMETGRLEERSMLSYAQKTFKHVSGRASAAVGFVNNHPFVSIIVPAALVYGLVKKFGGNGPESSRVDIAKAD</sequence>
<evidence type="ECO:0000313" key="7">
    <source>
        <dbReference type="EMBL" id="KAF9971297.1"/>
    </source>
</evidence>
<evidence type="ECO:0000256" key="4">
    <source>
        <dbReference type="ARBA" id="ARBA00023136"/>
    </source>
</evidence>
<dbReference type="SUPFAM" id="SSF52833">
    <property type="entry name" value="Thioredoxin-like"/>
    <property type="match status" value="3"/>
</dbReference>